<proteinExistence type="predicted"/>
<comment type="caution">
    <text evidence="2">The sequence shown here is derived from an EMBL/GenBank/DDBJ whole genome shotgun (WGS) entry which is preliminary data.</text>
</comment>
<dbReference type="InterPro" id="IPR010982">
    <property type="entry name" value="Lambda_DNA-bd_dom_sf"/>
</dbReference>
<dbReference type="EMBL" id="JBJLSN010000011">
    <property type="protein sequence ID" value="MFL7901529.1"/>
    <property type="molecule type" value="Genomic_DNA"/>
</dbReference>
<dbReference type="Proteomes" id="UP001628281">
    <property type="component" value="Unassembled WGS sequence"/>
</dbReference>
<name>A0ABW8V4V6_9PROT</name>
<keyword evidence="3" id="KW-1185">Reference proteome</keyword>
<dbReference type="RefSeq" id="WP_407823992.1">
    <property type="nucleotide sequence ID" value="NZ_JBJLSN010000011.1"/>
</dbReference>
<evidence type="ECO:0000313" key="3">
    <source>
        <dbReference type="Proteomes" id="UP001628281"/>
    </source>
</evidence>
<evidence type="ECO:0000313" key="2">
    <source>
        <dbReference type="EMBL" id="MFL7901529.1"/>
    </source>
</evidence>
<protein>
    <submittedName>
        <fullName evidence="2">Helix-turn-helix domain-containing protein</fullName>
    </submittedName>
</protein>
<dbReference type="SUPFAM" id="SSF47413">
    <property type="entry name" value="lambda repressor-like DNA-binding domains"/>
    <property type="match status" value="1"/>
</dbReference>
<dbReference type="InterPro" id="IPR001387">
    <property type="entry name" value="Cro/C1-type_HTH"/>
</dbReference>
<sequence length="78" mass="8881">MKTDDLMHRLRSYFVSKGMNARQTASAAGVNWRTANRLLTGDTNLTMESIRQFERVVPDEYEPGSKPRRKAASHEARA</sequence>
<dbReference type="CDD" id="cd00093">
    <property type="entry name" value="HTH_XRE"/>
    <property type="match status" value="1"/>
</dbReference>
<feature type="region of interest" description="Disordered" evidence="1">
    <location>
        <begin position="56"/>
        <end position="78"/>
    </location>
</feature>
<gene>
    <name evidence="2" type="ORF">ACJ41P_10380</name>
</gene>
<accession>A0ABW8V4V6</accession>
<organism evidence="2 3">
    <name type="scientific">Azospirillum argentinense</name>
    <dbReference type="NCBI Taxonomy" id="2970906"/>
    <lineage>
        <taxon>Bacteria</taxon>
        <taxon>Pseudomonadati</taxon>
        <taxon>Pseudomonadota</taxon>
        <taxon>Alphaproteobacteria</taxon>
        <taxon>Rhodospirillales</taxon>
        <taxon>Azospirillaceae</taxon>
        <taxon>Azospirillum</taxon>
    </lineage>
</organism>
<reference evidence="2 3" key="1">
    <citation type="submission" date="2024-11" db="EMBL/GenBank/DDBJ databases">
        <title>Draft genome sequences of two bacteria associated to sugarcane roots in Colombia.</title>
        <authorList>
            <person name="Pardo-Diaz S."/>
            <person name="Masmela-Mendoza J."/>
            <person name="Delgadillo-Duran P."/>
            <person name="Bautista E.J."/>
            <person name="Rojas-Tapias D.F."/>
        </authorList>
    </citation>
    <scope>NUCLEOTIDE SEQUENCE [LARGE SCALE GENOMIC DNA]</scope>
    <source>
        <strain evidence="2 3">Ap18</strain>
    </source>
</reference>
<evidence type="ECO:0000256" key="1">
    <source>
        <dbReference type="SAM" id="MobiDB-lite"/>
    </source>
</evidence>